<dbReference type="SUPFAM" id="SSF47413">
    <property type="entry name" value="lambda repressor-like DNA-binding domains"/>
    <property type="match status" value="1"/>
</dbReference>
<dbReference type="PROSITE" id="PS50943">
    <property type="entry name" value="HTH_CROC1"/>
    <property type="match status" value="1"/>
</dbReference>
<dbReference type="AlphaFoldDB" id="A0AAD0QBB7"/>
<organism evidence="3 4">
    <name type="scientific">Streptomyces cavourensis</name>
    <dbReference type="NCBI Taxonomy" id="67258"/>
    <lineage>
        <taxon>Bacteria</taxon>
        <taxon>Bacillati</taxon>
        <taxon>Actinomycetota</taxon>
        <taxon>Actinomycetes</taxon>
        <taxon>Kitasatosporales</taxon>
        <taxon>Streptomycetaceae</taxon>
        <taxon>Streptomyces</taxon>
    </lineage>
</organism>
<dbReference type="GO" id="GO:0003677">
    <property type="term" value="F:DNA binding"/>
    <property type="evidence" value="ECO:0007669"/>
    <property type="project" value="UniProtKB-KW"/>
</dbReference>
<dbReference type="Proteomes" id="UP000253779">
    <property type="component" value="Chromosome"/>
</dbReference>
<evidence type="ECO:0000313" key="3">
    <source>
        <dbReference type="EMBL" id="AXI75916.1"/>
    </source>
</evidence>
<reference evidence="3 4" key="1">
    <citation type="submission" date="2018-07" db="EMBL/GenBank/DDBJ databases">
        <title>Complete genome sequence of soil actinomycete Streptomyces cavourensis tj430.</title>
        <authorList>
            <person name="Wang P."/>
            <person name="Huang Y."/>
        </authorList>
    </citation>
    <scope>NUCLEOTIDE SEQUENCE [LARGE SCALE GENOMIC DNA]</scope>
    <source>
        <strain evidence="3 4">TJ430</strain>
    </source>
</reference>
<feature type="domain" description="HTH cro/C1-type" evidence="2">
    <location>
        <begin position="13"/>
        <end position="67"/>
    </location>
</feature>
<evidence type="ECO:0000313" key="4">
    <source>
        <dbReference type="Proteomes" id="UP000253779"/>
    </source>
</evidence>
<dbReference type="InterPro" id="IPR010982">
    <property type="entry name" value="Lambda_DNA-bd_dom_sf"/>
</dbReference>
<dbReference type="EMBL" id="CP030930">
    <property type="protein sequence ID" value="AXI75916.1"/>
    <property type="molecule type" value="Genomic_DNA"/>
</dbReference>
<name>A0AAD0QBB7_9ACTN</name>
<dbReference type="InterPro" id="IPR001387">
    <property type="entry name" value="Cro/C1-type_HTH"/>
</dbReference>
<dbReference type="InterPro" id="IPR050807">
    <property type="entry name" value="TransReg_Diox_bact_type"/>
</dbReference>
<dbReference type="CDD" id="cd00093">
    <property type="entry name" value="HTH_XRE"/>
    <property type="match status" value="1"/>
</dbReference>
<accession>A0AAD0QBB7</accession>
<dbReference type="PANTHER" id="PTHR46797:SF1">
    <property type="entry name" value="METHYLPHOSPHONATE SYNTHASE"/>
    <property type="match status" value="1"/>
</dbReference>
<keyword evidence="1" id="KW-0238">DNA-binding</keyword>
<proteinExistence type="predicted"/>
<dbReference type="SMART" id="SM00530">
    <property type="entry name" value="HTH_XRE"/>
    <property type="match status" value="1"/>
</dbReference>
<dbReference type="PANTHER" id="PTHR46797">
    <property type="entry name" value="HTH-TYPE TRANSCRIPTIONAL REGULATOR"/>
    <property type="match status" value="1"/>
</dbReference>
<protein>
    <submittedName>
        <fullName evidence="3">XRE family transcriptional regulator</fullName>
    </submittedName>
</protein>
<gene>
    <name evidence="3" type="ORF">DTW94_19650</name>
</gene>
<dbReference type="GO" id="GO:0005829">
    <property type="term" value="C:cytosol"/>
    <property type="evidence" value="ECO:0007669"/>
    <property type="project" value="TreeGrafter"/>
</dbReference>
<sequence length="394" mass="42420">MFDDSPGAIGERVAARRRARRLTQTALAAAAHVSYATVRSIERGARRPGDDVLEAIAAALGVEPAHLRTGYVGTERRVHRALPALSEVIAGYDLPLGPPTRTPGQLAEEITTAVDWRLSAQYGRIATAIPALLADALRHVHTAPAAEHREAARLVASAARTADAVAYKHGAHDLSARLIDLMRWAADRAADPLLRASASYVRAETFFAARAHVAGLVSLEQAIEAAPPPTGRTERAVLGALHMRAAVMASRAGSVDAAETHMAYARRFGDQVAIERTYFGTAFGPGSVRVHEVSVAVGLGPEYADRALSAAHAWKPGNDLRAERRSGFYIDLARAQEWAGRPADAFDSLKEARAVAPQHTREHPWAREVAGNLRRFHRSDAESLSHFARWVGAV</sequence>
<evidence type="ECO:0000259" key="2">
    <source>
        <dbReference type="PROSITE" id="PS50943"/>
    </source>
</evidence>
<dbReference type="GO" id="GO:0003700">
    <property type="term" value="F:DNA-binding transcription factor activity"/>
    <property type="evidence" value="ECO:0007669"/>
    <property type="project" value="TreeGrafter"/>
</dbReference>
<dbReference type="Gene3D" id="1.10.260.40">
    <property type="entry name" value="lambda repressor-like DNA-binding domains"/>
    <property type="match status" value="1"/>
</dbReference>
<evidence type="ECO:0000256" key="1">
    <source>
        <dbReference type="ARBA" id="ARBA00023125"/>
    </source>
</evidence>
<dbReference type="RefSeq" id="WP_114934196.1">
    <property type="nucleotide sequence ID" value="NZ_CP030930.1"/>
</dbReference>
<dbReference type="Pfam" id="PF01381">
    <property type="entry name" value="HTH_3"/>
    <property type="match status" value="1"/>
</dbReference>